<sequence length="374" mass="39603">MASSVHFHSILALTILALVLPWPATSDIALPPILSSIFDNVCDKGGLCGKGKCKESTNSILGYECECAAGWKQTRSQNDTFFKFMPCVIPNCSVNYSCGEGEAPAPAPAKRADRSISSISDPCNWADCGGGKCNRNSTLSLTYTCECKEGYFNLLNSTALPCFKACALGMDCNNLGFGLPNNSSTPPSPSSSDSNEDKLCKKVGCGKGNCKASGNSILGYECECDPGWKQTLLQSDNSFKFLPCVIPNCSINFSCGEDAPAPAAPDKRANRTSFFEPCYWAECGGGSCMQTSALTYTCECSKGYSNLLNITGFPCFKECALGLDCNMTNKSSSPPTATPSLPHNNSNKASGFIDGGGLVLKSVAAVSLVMYFLK</sequence>
<organism evidence="3 4">
    <name type="scientific">Cuscuta europaea</name>
    <name type="common">European dodder</name>
    <dbReference type="NCBI Taxonomy" id="41803"/>
    <lineage>
        <taxon>Eukaryota</taxon>
        <taxon>Viridiplantae</taxon>
        <taxon>Streptophyta</taxon>
        <taxon>Embryophyta</taxon>
        <taxon>Tracheophyta</taxon>
        <taxon>Spermatophyta</taxon>
        <taxon>Magnoliopsida</taxon>
        <taxon>eudicotyledons</taxon>
        <taxon>Gunneridae</taxon>
        <taxon>Pentapetalae</taxon>
        <taxon>asterids</taxon>
        <taxon>lamiids</taxon>
        <taxon>Solanales</taxon>
        <taxon>Convolvulaceae</taxon>
        <taxon>Cuscuteae</taxon>
        <taxon>Cuscuta</taxon>
        <taxon>Cuscuta subgen. Cuscuta</taxon>
    </lineage>
</organism>
<comment type="caution">
    <text evidence="3">The sequence shown here is derived from an EMBL/GenBank/DDBJ whole genome shotgun (WGS) entry which is preliminary data.</text>
</comment>
<proteinExistence type="predicted"/>
<feature type="chain" id="PRO_5040316675" description="EGF-like domain-containing protein" evidence="1">
    <location>
        <begin position="27"/>
        <end position="374"/>
    </location>
</feature>
<evidence type="ECO:0000256" key="1">
    <source>
        <dbReference type="SAM" id="SignalP"/>
    </source>
</evidence>
<feature type="domain" description="EGF-like" evidence="2">
    <location>
        <begin position="277"/>
        <end position="320"/>
    </location>
</feature>
<feature type="domain" description="EGF-like" evidence="2">
    <location>
        <begin position="199"/>
        <end position="250"/>
    </location>
</feature>
<name>A0A9P0ZL86_CUSEU</name>
<accession>A0A9P0ZL86</accession>
<keyword evidence="1" id="KW-0732">Signal</keyword>
<keyword evidence="4" id="KW-1185">Reference proteome</keyword>
<reference evidence="3" key="1">
    <citation type="submission" date="2022-07" db="EMBL/GenBank/DDBJ databases">
        <authorList>
            <person name="Macas J."/>
            <person name="Novak P."/>
            <person name="Neumann P."/>
        </authorList>
    </citation>
    <scope>NUCLEOTIDE SEQUENCE</scope>
</reference>
<dbReference type="InterPro" id="IPR000742">
    <property type="entry name" value="EGF"/>
</dbReference>
<evidence type="ECO:0000313" key="4">
    <source>
        <dbReference type="Proteomes" id="UP001152484"/>
    </source>
</evidence>
<dbReference type="AlphaFoldDB" id="A0A9P0ZL86"/>
<feature type="domain" description="EGF-like" evidence="2">
    <location>
        <begin position="41"/>
        <end position="93"/>
    </location>
</feature>
<dbReference type="PANTHER" id="PTHR33881:SF7">
    <property type="entry name" value="NEUROGENIC LOCUS NOTCH-LIKE PROTEIN"/>
    <property type="match status" value="1"/>
</dbReference>
<dbReference type="EMBL" id="CAMAPE010000045">
    <property type="protein sequence ID" value="CAH9104119.1"/>
    <property type="molecule type" value="Genomic_DNA"/>
</dbReference>
<evidence type="ECO:0000313" key="3">
    <source>
        <dbReference type="EMBL" id="CAH9104119.1"/>
    </source>
</evidence>
<dbReference type="SMART" id="SM00181">
    <property type="entry name" value="EGF"/>
    <property type="match status" value="4"/>
</dbReference>
<feature type="signal peptide" evidence="1">
    <location>
        <begin position="1"/>
        <end position="26"/>
    </location>
</feature>
<dbReference type="PANTHER" id="PTHR33881">
    <property type="entry name" value="NEUROGENIC LOCUS NOTCH-LIKE PROTEIN"/>
    <property type="match status" value="1"/>
</dbReference>
<evidence type="ECO:0000259" key="2">
    <source>
        <dbReference type="SMART" id="SM00181"/>
    </source>
</evidence>
<feature type="domain" description="EGF-like" evidence="2">
    <location>
        <begin position="122"/>
        <end position="167"/>
    </location>
</feature>
<dbReference type="OrthoDB" id="1914642at2759"/>
<gene>
    <name evidence="3" type="ORF">CEURO_LOCUS16423</name>
</gene>
<dbReference type="Proteomes" id="UP001152484">
    <property type="component" value="Unassembled WGS sequence"/>
</dbReference>
<protein>
    <recommendedName>
        <fullName evidence="2">EGF-like domain-containing protein</fullName>
    </recommendedName>
</protein>